<dbReference type="PANTHER" id="PTHR11102:SF147">
    <property type="entry name" value="SEL1L ADAPTOR SUBUNIT OF ERAD E3 UBIQUITIN LIGASE"/>
    <property type="match status" value="1"/>
</dbReference>
<reference evidence="1" key="1">
    <citation type="submission" date="2018-10" db="EMBL/GenBank/DDBJ databases">
        <title>Hidden diversity of soil giant viruses.</title>
        <authorList>
            <person name="Schulz F."/>
            <person name="Alteio L."/>
            <person name="Goudeau D."/>
            <person name="Ryan E.M."/>
            <person name="Malmstrom R.R."/>
            <person name="Blanchard J."/>
            <person name="Woyke T."/>
        </authorList>
    </citation>
    <scope>NUCLEOTIDE SEQUENCE</scope>
    <source>
        <strain evidence="1">HAV1</strain>
    </source>
</reference>
<accession>A0A3G5A0U9</accession>
<dbReference type="EMBL" id="MK072248">
    <property type="protein sequence ID" value="AYV80802.1"/>
    <property type="molecule type" value="Genomic_DNA"/>
</dbReference>
<dbReference type="InterPro" id="IPR050767">
    <property type="entry name" value="Sel1_AlgK"/>
</dbReference>
<dbReference type="PANTHER" id="PTHR11102">
    <property type="entry name" value="SEL-1-LIKE PROTEIN"/>
    <property type="match status" value="1"/>
</dbReference>
<name>A0A3G5A0U9_9VIRU</name>
<protein>
    <recommendedName>
        <fullName evidence="2">Sel1 repeat family protein</fullName>
    </recommendedName>
</protein>
<organism evidence="1">
    <name type="scientific">Harvfovirus sp</name>
    <dbReference type="NCBI Taxonomy" id="2487768"/>
    <lineage>
        <taxon>Viruses</taxon>
        <taxon>Varidnaviria</taxon>
        <taxon>Bamfordvirae</taxon>
        <taxon>Nucleocytoviricota</taxon>
        <taxon>Megaviricetes</taxon>
        <taxon>Imitervirales</taxon>
        <taxon>Mimiviridae</taxon>
        <taxon>Klosneuvirinae</taxon>
    </lineage>
</organism>
<gene>
    <name evidence="1" type="ORF">Harvfovirus6_52</name>
</gene>
<dbReference type="SMART" id="SM00671">
    <property type="entry name" value="SEL1"/>
    <property type="match status" value="6"/>
</dbReference>
<evidence type="ECO:0008006" key="2">
    <source>
        <dbReference type="Google" id="ProtNLM"/>
    </source>
</evidence>
<evidence type="ECO:0000313" key="1">
    <source>
        <dbReference type="EMBL" id="AYV80802.1"/>
    </source>
</evidence>
<dbReference type="InterPro" id="IPR011990">
    <property type="entry name" value="TPR-like_helical_dom_sf"/>
</dbReference>
<dbReference type="Gene3D" id="1.25.40.10">
    <property type="entry name" value="Tetratricopeptide repeat domain"/>
    <property type="match status" value="3"/>
</dbReference>
<dbReference type="GO" id="GO:0036503">
    <property type="term" value="P:ERAD pathway"/>
    <property type="evidence" value="ECO:0007669"/>
    <property type="project" value="TreeGrafter"/>
</dbReference>
<sequence length="514" mass="57717">MGNKESILHQQGLDFLTQGKQSEGIATLEAAAVLSNAESMFTLGEIYRQGKYGIIISLEKAKLWHETAAKLSYAKSLIILSDYFSQELSITFLREAKGDLEALYTVAHKFLKNGGKTNIKEVIDCLITLGAQGHISSLLDLGKIYFMGELVEKSESLAKKYFTEASNRGNDFAAYALGGMESDLALALNYFDLAVKRGYSKLAVGVELYHRNTPAAKNHSAKYLIGDYDEIQVPFEVGDLYLNGYGVEKNIDLALKYFFSCMHDNTQALYKIGQIYLEHAPTVDSPELGYHYMLKAHEQKYVPASLVLAKIHMDPKSSKYSLEKAQTILETAQELGPNGNVSFLLGFIIETQNLPGTTPKAIKYYECALALDYTAAAYHLWRIDKAKCSNYVEIISKSDDAEIIFKLALAISTDEKDDHTALHLWLRAASLNYAPVYKHLGNHYLPINQDKAYEWYLKAFIANQINLSEFAQIFSQTSKQLTIFDFVLNQCTTTKNYDILKIFPGELLYKKIAK</sequence>
<dbReference type="Pfam" id="PF08238">
    <property type="entry name" value="Sel1"/>
    <property type="match status" value="8"/>
</dbReference>
<dbReference type="SUPFAM" id="SSF81901">
    <property type="entry name" value="HCP-like"/>
    <property type="match status" value="3"/>
</dbReference>
<proteinExistence type="predicted"/>
<dbReference type="InterPro" id="IPR006597">
    <property type="entry name" value="Sel1-like"/>
</dbReference>